<keyword evidence="2" id="KW-1185">Reference proteome</keyword>
<dbReference type="Proteomes" id="UP000718715">
    <property type="component" value="Unassembled WGS sequence"/>
</dbReference>
<organism evidence="1 2">
    <name type="scientific">Photobacterium damselae</name>
    <dbReference type="NCBI Taxonomy" id="38293"/>
    <lineage>
        <taxon>Bacteria</taxon>
        <taxon>Pseudomonadati</taxon>
        <taxon>Pseudomonadota</taxon>
        <taxon>Gammaproteobacteria</taxon>
        <taxon>Vibrionales</taxon>
        <taxon>Vibrionaceae</taxon>
        <taxon>Photobacterium</taxon>
    </lineage>
</organism>
<name>A0ACD3SYK1_PHODM</name>
<protein>
    <submittedName>
        <fullName evidence="1">Cystathionine beta-lyase</fullName>
    </submittedName>
</protein>
<sequence>MTENKGLHTKIITAGRAKKWTQHLVNTPVSRASTVVFDSVKEMKEATANRGNKSLYYGRRGTNTHFAFQEAMTELEGGVGCALFPCGAAAITNSILAFVKAGDHILMVDGVYEPTRDFCDKVLARMGVETTYYDPLIGDELRELIRPNTSVLFLESPCSITMEVQDVPKLASIAHEHDMVVMLDNTWASPINFQPFDHGVDISIQAATKYIVGHSDVMLGTATANERCWSQLQEQSYLMGQCTSPDDIYLAARGLRTLGVRMKQHEESALKVAHWLSQRPEVDHVRHPAFESCDGNAFFKRDYLGSNGLFSFVLKYGDISSVNAMLDSMKHFSMGYSWGGYESLILANHNINNIRTVDKKEFSGSIIRLHIGLESVEDLISDLNNGFEVLNKKYKQQKYHNGINR</sequence>
<reference evidence="1" key="1">
    <citation type="submission" date="2018-03" db="EMBL/GenBank/DDBJ databases">
        <title>Genomic characterization of a polymicrobial infection associated with a disease outbreak in Pacific white shrimp (Litopenaeus vannamei).</title>
        <authorList>
            <person name="Turner J.W."/>
            <person name="Bachand P.T."/>
            <person name="Tallman J."/>
            <person name="Elledge N.C."/>
            <person name="Pinnell L.J."/>
            <person name="Laughlin R.C."/>
            <person name="Zimba P.V."/>
        </authorList>
    </citation>
    <scope>NUCLEOTIDE SEQUENCE</scope>
    <source>
        <strain evidence="1">Hep-2b-22</strain>
    </source>
</reference>
<comment type="caution">
    <text evidence="1">The sequence shown here is derived from an EMBL/GenBank/DDBJ whole genome shotgun (WGS) entry which is preliminary data.</text>
</comment>
<proteinExistence type="predicted"/>
<evidence type="ECO:0000313" key="1">
    <source>
        <dbReference type="EMBL" id="TMX70816.1"/>
    </source>
</evidence>
<evidence type="ECO:0000313" key="2">
    <source>
        <dbReference type="Proteomes" id="UP000718715"/>
    </source>
</evidence>
<accession>A0ACD3SYK1</accession>
<dbReference type="EMBL" id="PZOJ01000121">
    <property type="protein sequence ID" value="TMX70816.1"/>
    <property type="molecule type" value="Genomic_DNA"/>
</dbReference>
<gene>
    <name evidence="1" type="ORF">DA092_19790</name>
</gene>